<evidence type="ECO:0000256" key="3">
    <source>
        <dbReference type="ARBA" id="ARBA00008000"/>
    </source>
</evidence>
<feature type="domain" description="FAD-binding PCMH-type" evidence="11">
    <location>
        <begin position="139"/>
        <end position="316"/>
    </location>
</feature>
<dbReference type="SUPFAM" id="SSF56176">
    <property type="entry name" value="FAD-binding/transporter-associated domain-like"/>
    <property type="match status" value="1"/>
</dbReference>
<sequence>MRSLIPFRVSRASQSALTPPPLSKGPFCRYRPQGLWKRGLSDTRPSLERNLSSPAVFYLRHTLSAIVFLVLGAGGLSAWQALKAEKAYHKEDMQPSYADRSQMEKAITELRSMAGEESVSTDDEILQTHGFSEWSNHNIDKLPIAVVYPRSTEECSDMVKVCYKYKIPIIPYSGGSSVEGNFAAPFGGMCFDFLNMGRILEIHAEDMNVIVQPSVSWMDLNSKLKDSGLFFPIDPGPTAMIGGMVGTNCSGTNAVRYGTMRDWVVNLTVVLADGSIVKTRRRPRKSSAGYNLNGLIVGSEGTLGVVTEITLKLAAIPEKTAVAVVTFPSMRAAAQTAIDVIHKAVPIGAVEILDEVQMSVINRVGGTHRAWKELPTLFFKFAGSQGSVTDGVAQVGEIVKKHGGSNFEFAHGEIEQQRLWSARKEALWSMLSLRGSGREVWSTDVAVPLSSVADLIEVSKKDMDSLGLFGSMLGHVGDGNFHETILFDGVKERELVEKCVNDMVQLALKMEGTCTGEHGIGLGKKQFLQEELGPGPIAVMRSIKKSLDPFWLMNPGKIFDA</sequence>
<evidence type="ECO:0000256" key="2">
    <source>
        <dbReference type="ARBA" id="ARBA00004173"/>
    </source>
</evidence>
<dbReference type="STRING" id="1182545.A0A072PJ17"/>
<dbReference type="FunFam" id="1.10.45.10:FF:000001">
    <property type="entry name" value="D-lactate dehydrogenase mitochondrial"/>
    <property type="match status" value="1"/>
</dbReference>
<keyword evidence="5" id="KW-0274">FAD</keyword>
<dbReference type="PROSITE" id="PS51387">
    <property type="entry name" value="FAD_PCMH"/>
    <property type="match status" value="1"/>
</dbReference>
<keyword evidence="4" id="KW-0285">Flavoprotein</keyword>
<dbReference type="OrthoDB" id="7786253at2759"/>
<reference evidence="12 13" key="1">
    <citation type="submission" date="2013-03" db="EMBL/GenBank/DDBJ databases">
        <title>The Genome Sequence of Exophiala aquamarina CBS 119918.</title>
        <authorList>
            <consortium name="The Broad Institute Genomics Platform"/>
            <person name="Cuomo C."/>
            <person name="de Hoog S."/>
            <person name="Gorbushina A."/>
            <person name="Walker B."/>
            <person name="Young S.K."/>
            <person name="Zeng Q."/>
            <person name="Gargeya S."/>
            <person name="Fitzgerald M."/>
            <person name="Haas B."/>
            <person name="Abouelleil A."/>
            <person name="Allen A.W."/>
            <person name="Alvarado L."/>
            <person name="Arachchi H.M."/>
            <person name="Berlin A.M."/>
            <person name="Chapman S.B."/>
            <person name="Gainer-Dewar J."/>
            <person name="Goldberg J."/>
            <person name="Griggs A."/>
            <person name="Gujja S."/>
            <person name="Hansen M."/>
            <person name="Howarth C."/>
            <person name="Imamovic A."/>
            <person name="Ireland A."/>
            <person name="Larimer J."/>
            <person name="McCowan C."/>
            <person name="Murphy C."/>
            <person name="Pearson M."/>
            <person name="Poon T.W."/>
            <person name="Priest M."/>
            <person name="Roberts A."/>
            <person name="Saif S."/>
            <person name="Shea T."/>
            <person name="Sisk P."/>
            <person name="Sykes S."/>
            <person name="Wortman J."/>
            <person name="Nusbaum C."/>
            <person name="Birren B."/>
        </authorList>
    </citation>
    <scope>NUCLEOTIDE SEQUENCE [LARGE SCALE GENOMIC DNA]</scope>
    <source>
        <strain evidence="12 13">CBS 119918</strain>
    </source>
</reference>
<dbReference type="Pfam" id="PF01565">
    <property type="entry name" value="FAD_binding_4"/>
    <property type="match status" value="1"/>
</dbReference>
<evidence type="ECO:0000256" key="4">
    <source>
        <dbReference type="ARBA" id="ARBA00022630"/>
    </source>
</evidence>
<dbReference type="Gene3D" id="3.30.70.2740">
    <property type="match status" value="1"/>
</dbReference>
<dbReference type="SUPFAM" id="SSF55103">
    <property type="entry name" value="FAD-linked oxidases, C-terminal domain"/>
    <property type="match status" value="1"/>
</dbReference>
<dbReference type="InterPro" id="IPR016166">
    <property type="entry name" value="FAD-bd_PCMH"/>
</dbReference>
<dbReference type="Pfam" id="PF02913">
    <property type="entry name" value="FAD-oxidase_C"/>
    <property type="match status" value="1"/>
</dbReference>
<evidence type="ECO:0000256" key="9">
    <source>
        <dbReference type="ARBA" id="ARBA00038897"/>
    </source>
</evidence>
<evidence type="ECO:0000256" key="1">
    <source>
        <dbReference type="ARBA" id="ARBA00001974"/>
    </source>
</evidence>
<dbReference type="InterPro" id="IPR016164">
    <property type="entry name" value="FAD-linked_Oxase-like_C"/>
</dbReference>
<dbReference type="Gene3D" id="3.30.465.10">
    <property type="match status" value="1"/>
</dbReference>
<evidence type="ECO:0000259" key="11">
    <source>
        <dbReference type="PROSITE" id="PS51387"/>
    </source>
</evidence>
<dbReference type="AlphaFoldDB" id="A0A072PJ17"/>
<accession>A0A072PJ17</accession>
<organism evidence="12 13">
    <name type="scientific">Exophiala aquamarina CBS 119918</name>
    <dbReference type="NCBI Taxonomy" id="1182545"/>
    <lineage>
        <taxon>Eukaryota</taxon>
        <taxon>Fungi</taxon>
        <taxon>Dikarya</taxon>
        <taxon>Ascomycota</taxon>
        <taxon>Pezizomycotina</taxon>
        <taxon>Eurotiomycetes</taxon>
        <taxon>Chaetothyriomycetidae</taxon>
        <taxon>Chaetothyriales</taxon>
        <taxon>Herpotrichiellaceae</taxon>
        <taxon>Exophiala</taxon>
    </lineage>
</organism>
<dbReference type="GO" id="GO:0005739">
    <property type="term" value="C:mitochondrion"/>
    <property type="evidence" value="ECO:0007669"/>
    <property type="project" value="UniProtKB-SubCell"/>
</dbReference>
<name>A0A072PJ17_9EURO</name>
<dbReference type="EC" id="1.1.2.4" evidence="9"/>
<dbReference type="GO" id="GO:0004458">
    <property type="term" value="F:D-lactate dehydrogenase (cytochrome) activity"/>
    <property type="evidence" value="ECO:0007669"/>
    <property type="project" value="UniProtKB-EC"/>
</dbReference>
<dbReference type="Proteomes" id="UP000027920">
    <property type="component" value="Unassembled WGS sequence"/>
</dbReference>
<keyword evidence="8" id="KW-0496">Mitochondrion</keyword>
<dbReference type="GO" id="GO:0008720">
    <property type="term" value="F:D-lactate dehydrogenase (NAD+) activity"/>
    <property type="evidence" value="ECO:0007669"/>
    <property type="project" value="TreeGrafter"/>
</dbReference>
<keyword evidence="13" id="KW-1185">Reference proteome</keyword>
<evidence type="ECO:0000256" key="10">
    <source>
        <dbReference type="ARBA" id="ARBA00051436"/>
    </source>
</evidence>
<evidence type="ECO:0000256" key="6">
    <source>
        <dbReference type="ARBA" id="ARBA00022946"/>
    </source>
</evidence>
<comment type="similarity">
    <text evidence="3">Belongs to the FAD-binding oxidoreductase/transferase type 4 family.</text>
</comment>
<evidence type="ECO:0000313" key="12">
    <source>
        <dbReference type="EMBL" id="KEF59866.1"/>
    </source>
</evidence>
<dbReference type="HOGENOM" id="CLU_017779_3_2_1"/>
<dbReference type="PANTHER" id="PTHR11748:SF111">
    <property type="entry name" value="D-LACTATE DEHYDROGENASE, MITOCHONDRIAL-RELATED"/>
    <property type="match status" value="1"/>
</dbReference>
<keyword evidence="7" id="KW-0560">Oxidoreductase</keyword>
<dbReference type="InterPro" id="IPR016171">
    <property type="entry name" value="Vanillyl_alc_oxidase_C-sub2"/>
</dbReference>
<dbReference type="VEuPathDB" id="FungiDB:A1O9_04714"/>
<proteinExistence type="inferred from homology"/>
<dbReference type="GO" id="GO:1903457">
    <property type="term" value="P:lactate catabolic process"/>
    <property type="evidence" value="ECO:0007669"/>
    <property type="project" value="TreeGrafter"/>
</dbReference>
<dbReference type="PANTHER" id="PTHR11748">
    <property type="entry name" value="D-LACTATE DEHYDROGENASE"/>
    <property type="match status" value="1"/>
</dbReference>
<dbReference type="GO" id="GO:0071949">
    <property type="term" value="F:FAD binding"/>
    <property type="evidence" value="ECO:0007669"/>
    <property type="project" value="InterPro"/>
</dbReference>
<evidence type="ECO:0000256" key="5">
    <source>
        <dbReference type="ARBA" id="ARBA00022827"/>
    </source>
</evidence>
<protein>
    <recommendedName>
        <fullName evidence="9">D-lactate dehydrogenase (cytochrome)</fullName>
        <ecNumber evidence="9">1.1.2.4</ecNumber>
    </recommendedName>
</protein>
<comment type="caution">
    <text evidence="12">The sequence shown here is derived from an EMBL/GenBank/DDBJ whole genome shotgun (WGS) entry which is preliminary data.</text>
</comment>
<comment type="subcellular location">
    <subcellularLocation>
        <location evidence="2">Mitochondrion</location>
    </subcellularLocation>
</comment>
<evidence type="ECO:0000256" key="8">
    <source>
        <dbReference type="ARBA" id="ARBA00023128"/>
    </source>
</evidence>
<dbReference type="RefSeq" id="XP_013262456.1">
    <property type="nucleotide sequence ID" value="XM_013407002.1"/>
</dbReference>
<dbReference type="Gene3D" id="1.10.45.10">
    <property type="entry name" value="Vanillyl-alcohol Oxidase, Chain A, domain 4"/>
    <property type="match status" value="1"/>
</dbReference>
<dbReference type="FunFam" id="3.30.70.2740:FF:000001">
    <property type="entry name" value="D-lactate dehydrogenase mitochondrial"/>
    <property type="match status" value="1"/>
</dbReference>
<comment type="catalytic activity">
    <reaction evidence="10">
        <text>(R)-lactate + 2 Fe(III)-[cytochrome c] = 2 Fe(II)-[cytochrome c] + pyruvate + 2 H(+)</text>
        <dbReference type="Rhea" id="RHEA:13521"/>
        <dbReference type="Rhea" id="RHEA-COMP:10350"/>
        <dbReference type="Rhea" id="RHEA-COMP:14399"/>
        <dbReference type="ChEBI" id="CHEBI:15361"/>
        <dbReference type="ChEBI" id="CHEBI:15378"/>
        <dbReference type="ChEBI" id="CHEBI:16004"/>
        <dbReference type="ChEBI" id="CHEBI:29033"/>
        <dbReference type="ChEBI" id="CHEBI:29034"/>
        <dbReference type="EC" id="1.1.2.4"/>
    </reaction>
</comment>
<evidence type="ECO:0000313" key="13">
    <source>
        <dbReference type="Proteomes" id="UP000027920"/>
    </source>
</evidence>
<evidence type="ECO:0000256" key="7">
    <source>
        <dbReference type="ARBA" id="ARBA00023002"/>
    </source>
</evidence>
<dbReference type="InterPro" id="IPR004113">
    <property type="entry name" value="FAD-bd_oxidored_4_C"/>
</dbReference>
<dbReference type="GeneID" id="25279643"/>
<dbReference type="InterPro" id="IPR036318">
    <property type="entry name" value="FAD-bd_PCMH-like_sf"/>
</dbReference>
<dbReference type="InterPro" id="IPR016169">
    <property type="entry name" value="FAD-bd_PCMH_sub2"/>
</dbReference>
<dbReference type="FunFam" id="3.30.465.10:FF:000014">
    <property type="entry name" value="D-lactate dehydrogenase (Cytochrome), putative"/>
    <property type="match status" value="1"/>
</dbReference>
<keyword evidence="6" id="KW-0809">Transit peptide</keyword>
<gene>
    <name evidence="12" type="ORF">A1O9_04714</name>
</gene>
<dbReference type="InterPro" id="IPR006094">
    <property type="entry name" value="Oxid_FAD_bind_N"/>
</dbReference>
<dbReference type="EMBL" id="AMGV01000003">
    <property type="protein sequence ID" value="KEF59866.1"/>
    <property type="molecule type" value="Genomic_DNA"/>
</dbReference>
<comment type="cofactor">
    <cofactor evidence="1">
        <name>FAD</name>
        <dbReference type="ChEBI" id="CHEBI:57692"/>
    </cofactor>
</comment>